<evidence type="ECO:0000259" key="6">
    <source>
        <dbReference type="Pfam" id="PF07980"/>
    </source>
</evidence>
<comment type="similarity">
    <text evidence="2">Belongs to the SusD family.</text>
</comment>
<reference evidence="9" key="1">
    <citation type="journal article" date="2019" name="Int. J. Syst. Evol. Microbiol.">
        <title>The Global Catalogue of Microorganisms (GCM) 10K type strain sequencing project: providing services to taxonomists for standard genome sequencing and annotation.</title>
        <authorList>
            <consortium name="The Broad Institute Genomics Platform"/>
            <consortium name="The Broad Institute Genome Sequencing Center for Infectious Disease"/>
            <person name="Wu L."/>
            <person name="Ma J."/>
        </authorList>
    </citation>
    <scope>NUCLEOTIDE SEQUENCE [LARGE SCALE GENOMIC DNA]</scope>
    <source>
        <strain evidence="9">KCTC 23299</strain>
    </source>
</reference>
<dbReference type="Pfam" id="PF07980">
    <property type="entry name" value="SusD_RagB"/>
    <property type="match status" value="1"/>
</dbReference>
<feature type="domain" description="SusD-like N-terminal" evidence="7">
    <location>
        <begin position="81"/>
        <end position="210"/>
    </location>
</feature>
<evidence type="ECO:0000313" key="8">
    <source>
        <dbReference type="EMBL" id="MFD2919063.1"/>
    </source>
</evidence>
<organism evidence="8 9">
    <name type="scientific">Terrimonas rubra</name>
    <dbReference type="NCBI Taxonomy" id="1035890"/>
    <lineage>
        <taxon>Bacteria</taxon>
        <taxon>Pseudomonadati</taxon>
        <taxon>Bacteroidota</taxon>
        <taxon>Chitinophagia</taxon>
        <taxon>Chitinophagales</taxon>
        <taxon>Chitinophagaceae</taxon>
        <taxon>Terrimonas</taxon>
    </lineage>
</organism>
<evidence type="ECO:0000256" key="1">
    <source>
        <dbReference type="ARBA" id="ARBA00004442"/>
    </source>
</evidence>
<dbReference type="SUPFAM" id="SSF48452">
    <property type="entry name" value="TPR-like"/>
    <property type="match status" value="1"/>
</dbReference>
<keyword evidence="9" id="KW-1185">Reference proteome</keyword>
<keyword evidence="4" id="KW-0472">Membrane</keyword>
<comment type="caution">
    <text evidence="8">The sequence shown here is derived from an EMBL/GenBank/DDBJ whole genome shotgun (WGS) entry which is preliminary data.</text>
</comment>
<keyword evidence="3" id="KW-0732">Signal</keyword>
<evidence type="ECO:0000256" key="5">
    <source>
        <dbReference type="ARBA" id="ARBA00023237"/>
    </source>
</evidence>
<evidence type="ECO:0000313" key="9">
    <source>
        <dbReference type="Proteomes" id="UP001597511"/>
    </source>
</evidence>
<name>A0ABW6A1A0_9BACT</name>
<evidence type="ECO:0000256" key="3">
    <source>
        <dbReference type="ARBA" id="ARBA00022729"/>
    </source>
</evidence>
<dbReference type="Gene3D" id="1.25.40.390">
    <property type="match status" value="1"/>
</dbReference>
<comment type="subcellular location">
    <subcellularLocation>
        <location evidence="1">Cell outer membrane</location>
    </subcellularLocation>
</comment>
<feature type="domain" description="RagB/SusD" evidence="6">
    <location>
        <begin position="272"/>
        <end position="483"/>
    </location>
</feature>
<sequence length="511" mass="57241">MKRIIFGVLALAMLMVSLQSCKKFLDKKPLEATLDDIKQGGLEGLVFGLYGGLRNPDVGGAAWGHIPWLAIHSFRDDDYIKGSSESDGADWAVIYDQFQYSKDHWSTNTYYERKYVMVNLANTVLYTADSLKLDDPASRVNIAEARFVRALTYFDLVRTYGEVRKVTVPIRNADQVNRMPKSTVQDIYTLIDEDLTYAEQHLPINWNSATGTSLYPGRLTMGAAKSLHAKTLLYRQRWGDALTLLEQVITSGQYSLESNYSRVFQTAGENGPESIFEIQAYKGDGGRPDFYGFFATAQGVRGSDASGWNMGWGWNTPTVNLVNAYEANDPRLKRTILFSGQSDDPQYGGYGRTLPAYPAVLPRPYWNKKVYADPAEQARTNDPNGNGAYNQRIIRYADVLLMAAEAANEADNGPRAETLLEMIRARAREGQAGVLPKVVFVNKAQMRTAIKHERRIELAGEGERFFDLVRWGDAVSVLGAAGYQNRNRYMPLPQQIIDQSQGALLQNPEYP</sequence>
<dbReference type="InterPro" id="IPR033985">
    <property type="entry name" value="SusD-like_N"/>
</dbReference>
<proteinExistence type="inferred from homology"/>
<accession>A0ABW6A1A0</accession>
<dbReference type="PROSITE" id="PS51257">
    <property type="entry name" value="PROKAR_LIPOPROTEIN"/>
    <property type="match status" value="1"/>
</dbReference>
<dbReference type="InterPro" id="IPR011990">
    <property type="entry name" value="TPR-like_helical_dom_sf"/>
</dbReference>
<dbReference type="Pfam" id="PF14322">
    <property type="entry name" value="SusD-like_3"/>
    <property type="match status" value="1"/>
</dbReference>
<dbReference type="RefSeq" id="WP_386095881.1">
    <property type="nucleotide sequence ID" value="NZ_JBHUOZ010000001.1"/>
</dbReference>
<evidence type="ECO:0000259" key="7">
    <source>
        <dbReference type="Pfam" id="PF14322"/>
    </source>
</evidence>
<evidence type="ECO:0000256" key="4">
    <source>
        <dbReference type="ARBA" id="ARBA00023136"/>
    </source>
</evidence>
<keyword evidence="5" id="KW-0998">Cell outer membrane</keyword>
<dbReference type="EMBL" id="JBHUOZ010000001">
    <property type="protein sequence ID" value="MFD2919063.1"/>
    <property type="molecule type" value="Genomic_DNA"/>
</dbReference>
<dbReference type="InterPro" id="IPR012944">
    <property type="entry name" value="SusD_RagB_dom"/>
</dbReference>
<protein>
    <submittedName>
        <fullName evidence="8">RagB/SusD family nutrient uptake outer membrane protein</fullName>
    </submittedName>
</protein>
<dbReference type="Proteomes" id="UP001597511">
    <property type="component" value="Unassembled WGS sequence"/>
</dbReference>
<gene>
    <name evidence="8" type="ORF">ACFS6H_05015</name>
</gene>
<evidence type="ECO:0000256" key="2">
    <source>
        <dbReference type="ARBA" id="ARBA00006275"/>
    </source>
</evidence>